<protein>
    <recommendedName>
        <fullName evidence="4">BolA protein</fullName>
    </recommendedName>
</protein>
<evidence type="ECO:0000256" key="1">
    <source>
        <dbReference type="RuleBase" id="RU003860"/>
    </source>
</evidence>
<dbReference type="PANTHER" id="PTHR46230">
    <property type="match status" value="1"/>
</dbReference>
<dbReference type="HOGENOM" id="CLU_109462_2_0_1"/>
<dbReference type="InterPro" id="IPR036065">
    <property type="entry name" value="BolA-like_sf"/>
</dbReference>
<accession>W6MRI5</accession>
<name>W6MRI5_9ASCO</name>
<dbReference type="EMBL" id="HG793128">
    <property type="protein sequence ID" value="CDK27857.1"/>
    <property type="molecule type" value="Genomic_DNA"/>
</dbReference>
<reference evidence="2" key="2">
    <citation type="submission" date="2014-02" db="EMBL/GenBank/DDBJ databases">
        <title>Complete DNA sequence of /Kuraishia capsulata/ illustrates novel genomic features among budding yeasts (/Saccharomycotina/).</title>
        <authorList>
            <person name="Morales L."/>
            <person name="Noel B."/>
            <person name="Porcel B."/>
            <person name="Marcet-Houben M."/>
            <person name="Hullo M-F."/>
            <person name="Sacerdot C."/>
            <person name="Tekaia F."/>
            <person name="Leh-Louis V."/>
            <person name="Despons L."/>
            <person name="Khanna V."/>
            <person name="Aury J-M."/>
            <person name="Barbe V."/>
            <person name="Couloux A."/>
            <person name="Labadie K."/>
            <person name="Pelletier E."/>
            <person name="Souciet J-L."/>
            <person name="Boekhout T."/>
            <person name="Gabaldon T."/>
            <person name="Wincker P."/>
            <person name="Dujon B."/>
        </authorList>
    </citation>
    <scope>NUCLEOTIDE SEQUENCE</scope>
    <source>
        <strain evidence="2">CBS 1993</strain>
    </source>
</reference>
<dbReference type="SUPFAM" id="SSF82657">
    <property type="entry name" value="BolA-like"/>
    <property type="match status" value="1"/>
</dbReference>
<dbReference type="GO" id="GO:0005759">
    <property type="term" value="C:mitochondrial matrix"/>
    <property type="evidence" value="ECO:0007669"/>
    <property type="project" value="TreeGrafter"/>
</dbReference>
<sequence>MLARVKPVSLSLSIFRTLSTSSMSAAAGKSAESGPIELCIRSKIQDALKPVFLDMANDSWKHAHHAGIRGATNVTESHFNVTIVSDEFEGKNLPARHRLVYKLLEEELNEKGVHALQLKTKTPREWEKA</sequence>
<dbReference type="AlphaFoldDB" id="W6MRI5"/>
<evidence type="ECO:0008006" key="4">
    <source>
        <dbReference type="Google" id="ProtNLM"/>
    </source>
</evidence>
<dbReference type="Pfam" id="PF01722">
    <property type="entry name" value="BolA"/>
    <property type="match status" value="1"/>
</dbReference>
<proteinExistence type="inferred from homology"/>
<dbReference type="InterPro" id="IPR002634">
    <property type="entry name" value="BolA"/>
</dbReference>
<evidence type="ECO:0000313" key="2">
    <source>
        <dbReference type="EMBL" id="CDK27857.1"/>
    </source>
</evidence>
<reference evidence="2" key="1">
    <citation type="submission" date="2013-12" db="EMBL/GenBank/DDBJ databases">
        <authorList>
            <person name="Genoscope - CEA"/>
        </authorList>
    </citation>
    <scope>NUCLEOTIDE SEQUENCE</scope>
    <source>
        <strain evidence="2">CBS 1993</strain>
    </source>
</reference>
<dbReference type="RefSeq" id="XP_022459849.1">
    <property type="nucleotide sequence ID" value="XM_022602291.1"/>
</dbReference>
<keyword evidence="3" id="KW-1185">Reference proteome</keyword>
<comment type="similarity">
    <text evidence="1">Belongs to the BolA/IbaG family.</text>
</comment>
<dbReference type="Proteomes" id="UP000019384">
    <property type="component" value="Unassembled WGS sequence"/>
</dbReference>
<dbReference type="GeneID" id="34521237"/>
<dbReference type="Gene3D" id="3.10.20.90">
    <property type="entry name" value="Phosphatidylinositol 3-kinase Catalytic Subunit, Chain A, domain 1"/>
    <property type="match status" value="1"/>
</dbReference>
<gene>
    <name evidence="2" type="ORF">KUCA_T00003836001</name>
</gene>
<dbReference type="PIRSF" id="PIRSF003113">
    <property type="entry name" value="BolA"/>
    <property type="match status" value="1"/>
</dbReference>
<dbReference type="PANTHER" id="PTHR46230:SF7">
    <property type="entry name" value="BOLA-LIKE PROTEIN 1"/>
    <property type="match status" value="1"/>
</dbReference>
<dbReference type="OrthoDB" id="411584at2759"/>
<organism evidence="2 3">
    <name type="scientific">Kuraishia capsulata CBS 1993</name>
    <dbReference type="NCBI Taxonomy" id="1382522"/>
    <lineage>
        <taxon>Eukaryota</taxon>
        <taxon>Fungi</taxon>
        <taxon>Dikarya</taxon>
        <taxon>Ascomycota</taxon>
        <taxon>Saccharomycotina</taxon>
        <taxon>Pichiomycetes</taxon>
        <taxon>Pichiales</taxon>
        <taxon>Pichiaceae</taxon>
        <taxon>Kuraishia</taxon>
    </lineage>
</organism>
<dbReference type="STRING" id="1382522.W6MRI5"/>
<evidence type="ECO:0000313" key="3">
    <source>
        <dbReference type="Proteomes" id="UP000019384"/>
    </source>
</evidence>
<dbReference type="GO" id="GO:0044572">
    <property type="term" value="P:[4Fe-4S] cluster assembly"/>
    <property type="evidence" value="ECO:0007669"/>
    <property type="project" value="TreeGrafter"/>
</dbReference>